<comment type="similarity">
    <text evidence="1 3">Belongs to the short-chain dehydrogenases/reductases (SDR) family.</text>
</comment>
<dbReference type="Pfam" id="PF00106">
    <property type="entry name" value="adh_short"/>
    <property type="match status" value="1"/>
</dbReference>
<evidence type="ECO:0000313" key="4">
    <source>
        <dbReference type="EMBL" id="MFB5763700.1"/>
    </source>
</evidence>
<name>A0ABV5C8L4_9BACL</name>
<evidence type="ECO:0000256" key="3">
    <source>
        <dbReference type="RuleBase" id="RU000363"/>
    </source>
</evidence>
<organism evidence="4 5">
    <name type="scientific">Paenibacillus medicaginis</name>
    <dbReference type="NCBI Taxonomy" id="1470560"/>
    <lineage>
        <taxon>Bacteria</taxon>
        <taxon>Bacillati</taxon>
        <taxon>Bacillota</taxon>
        <taxon>Bacilli</taxon>
        <taxon>Bacillales</taxon>
        <taxon>Paenibacillaceae</taxon>
        <taxon>Paenibacillus</taxon>
    </lineage>
</organism>
<dbReference type="CDD" id="cd05374">
    <property type="entry name" value="17beta-HSD-like_SDR_c"/>
    <property type="match status" value="1"/>
</dbReference>
<dbReference type="EC" id="1.1.-.-" evidence="4"/>
<keyword evidence="2 4" id="KW-0560">Oxidoreductase</keyword>
<dbReference type="RefSeq" id="WP_375522703.1">
    <property type="nucleotide sequence ID" value="NZ_JBHIRY010000042.1"/>
</dbReference>
<proteinExistence type="inferred from homology"/>
<gene>
    <name evidence="4" type="ORF">ACE5LO_25310</name>
</gene>
<dbReference type="PANTHER" id="PTHR43976:SF16">
    <property type="entry name" value="SHORT-CHAIN DEHYDROGENASE_REDUCTASE FAMILY PROTEIN"/>
    <property type="match status" value="1"/>
</dbReference>
<protein>
    <submittedName>
        <fullName evidence="4">SDR family oxidoreductase</fullName>
        <ecNumber evidence="4">1.1.-.-</ecNumber>
    </submittedName>
</protein>
<dbReference type="Proteomes" id="UP001580430">
    <property type="component" value="Unassembled WGS sequence"/>
</dbReference>
<dbReference type="PRINTS" id="PR00080">
    <property type="entry name" value="SDRFAMILY"/>
</dbReference>
<dbReference type="InterPro" id="IPR002347">
    <property type="entry name" value="SDR_fam"/>
</dbReference>
<reference evidence="4 5" key="1">
    <citation type="submission" date="2024-09" db="EMBL/GenBank/DDBJ databases">
        <title>Paenibacillus zeirhizospherea sp. nov., isolated from surface of the maize (Zea mays) roots in a horticulture field, Hungary.</title>
        <authorList>
            <person name="Marton D."/>
            <person name="Farkas M."/>
            <person name="Bedics A."/>
            <person name="Toth E."/>
            <person name="Tancsics A."/>
            <person name="Boka K."/>
            <person name="Marati G."/>
            <person name="Kriszt B."/>
            <person name="Cserhati M."/>
        </authorList>
    </citation>
    <scope>NUCLEOTIDE SEQUENCE [LARGE SCALE GENOMIC DNA]</scope>
    <source>
        <strain evidence="4 5">JCM 18446</strain>
    </source>
</reference>
<dbReference type="InterPro" id="IPR036291">
    <property type="entry name" value="NAD(P)-bd_dom_sf"/>
</dbReference>
<evidence type="ECO:0000313" key="5">
    <source>
        <dbReference type="Proteomes" id="UP001580430"/>
    </source>
</evidence>
<accession>A0ABV5C8L4</accession>
<dbReference type="Gene3D" id="3.40.50.720">
    <property type="entry name" value="NAD(P)-binding Rossmann-like Domain"/>
    <property type="match status" value="1"/>
</dbReference>
<dbReference type="PRINTS" id="PR00081">
    <property type="entry name" value="GDHRDH"/>
</dbReference>
<dbReference type="EMBL" id="JBHIRY010000042">
    <property type="protein sequence ID" value="MFB5763700.1"/>
    <property type="molecule type" value="Genomic_DNA"/>
</dbReference>
<sequence>MMKTILITGASTGLGKATAMHFAEQGWNIAATMRSPEKETELIRHNHILVTRMDVQQPETIHQAVNEAIEHFGQIDVLVNNAGYGAVGIFEAATEEQIHNQFDVNVFGLMRATQAMLPHFRANRNGLIINISSQGGRITFPLTSLYHATKFAVEGFSESLSYELASQNIRVKLIEPGIVNTPWYSSAVRLNHEALSDYNDFTDSFNKDFEKFVQNNAHLQATPEMVAETIYKAAVDESNRLRYPAGKDAEEILKKREQLSDEEFKAYMQSLVLG</sequence>
<dbReference type="SUPFAM" id="SSF51735">
    <property type="entry name" value="NAD(P)-binding Rossmann-fold domains"/>
    <property type="match status" value="1"/>
</dbReference>
<keyword evidence="5" id="KW-1185">Reference proteome</keyword>
<evidence type="ECO:0000256" key="1">
    <source>
        <dbReference type="ARBA" id="ARBA00006484"/>
    </source>
</evidence>
<dbReference type="InterPro" id="IPR051911">
    <property type="entry name" value="SDR_oxidoreductase"/>
</dbReference>
<evidence type="ECO:0000256" key="2">
    <source>
        <dbReference type="ARBA" id="ARBA00023002"/>
    </source>
</evidence>
<dbReference type="PANTHER" id="PTHR43976">
    <property type="entry name" value="SHORT CHAIN DEHYDROGENASE"/>
    <property type="match status" value="1"/>
</dbReference>
<comment type="caution">
    <text evidence="4">The sequence shown here is derived from an EMBL/GenBank/DDBJ whole genome shotgun (WGS) entry which is preliminary data.</text>
</comment>
<dbReference type="GO" id="GO:0016491">
    <property type="term" value="F:oxidoreductase activity"/>
    <property type="evidence" value="ECO:0007669"/>
    <property type="project" value="UniProtKB-KW"/>
</dbReference>